<dbReference type="GeneID" id="93508409"/>
<evidence type="ECO:0000313" key="2">
    <source>
        <dbReference type="EMBL" id="MFI1465075.1"/>
    </source>
</evidence>
<organism evidence="2 3">
    <name type="scientific">Nocardia carnea</name>
    <dbReference type="NCBI Taxonomy" id="37328"/>
    <lineage>
        <taxon>Bacteria</taxon>
        <taxon>Bacillati</taxon>
        <taxon>Actinomycetota</taxon>
        <taxon>Actinomycetes</taxon>
        <taxon>Mycobacteriales</taxon>
        <taxon>Nocardiaceae</taxon>
        <taxon>Nocardia</taxon>
    </lineage>
</organism>
<dbReference type="PRINTS" id="PR00111">
    <property type="entry name" value="ABHYDROLASE"/>
</dbReference>
<dbReference type="InterPro" id="IPR050266">
    <property type="entry name" value="AB_hydrolase_sf"/>
</dbReference>
<dbReference type="PANTHER" id="PTHR43798">
    <property type="entry name" value="MONOACYLGLYCEROL LIPASE"/>
    <property type="match status" value="1"/>
</dbReference>
<dbReference type="InterPro" id="IPR000073">
    <property type="entry name" value="AB_hydrolase_1"/>
</dbReference>
<gene>
    <name evidence="2" type="ORF">ACH4WX_30560</name>
</gene>
<comment type="caution">
    <text evidence="2">The sequence shown here is derived from an EMBL/GenBank/DDBJ whole genome shotgun (WGS) entry which is preliminary data.</text>
</comment>
<feature type="domain" description="AB hydrolase-1" evidence="1">
    <location>
        <begin position="20"/>
        <end position="244"/>
    </location>
</feature>
<dbReference type="InterPro" id="IPR029058">
    <property type="entry name" value="AB_hydrolase_fold"/>
</dbReference>
<evidence type="ECO:0000259" key="1">
    <source>
        <dbReference type="Pfam" id="PF00561"/>
    </source>
</evidence>
<protein>
    <submittedName>
        <fullName evidence="2">Alpha/beta fold hydrolase</fullName>
    </submittedName>
</protein>
<dbReference type="GO" id="GO:0016787">
    <property type="term" value="F:hydrolase activity"/>
    <property type="evidence" value="ECO:0007669"/>
    <property type="project" value="UniProtKB-KW"/>
</dbReference>
<dbReference type="EMBL" id="JBIRUQ010000013">
    <property type="protein sequence ID" value="MFI1465075.1"/>
    <property type="molecule type" value="Genomic_DNA"/>
</dbReference>
<accession>A0ABW7TVL8</accession>
<sequence length="265" mass="27397">MTQQNTSEFLGTVCGSGPGVLLAHGASSDIEDSFGPILSQLAEANTVVAADYPGSGRTPRATAPLTLDGLADGLVDAALQAGQEQFAVAGFSTGAAVAVRIATRHRQRVTGLALSAGFAHPNARLRLVVATWRRLAASGDTRSLAAYLTLLGWSPGWLDDRSGGEIGAMVDTIGPALPAGADDQLDLLTRVDVRSESADIRVPTVVIAGAHDLVVSASHAAELATGIPNARLVELDSGHALASERPAEWAEVINDFLVAQVPLRR</sequence>
<dbReference type="Proteomes" id="UP001611263">
    <property type="component" value="Unassembled WGS sequence"/>
</dbReference>
<evidence type="ECO:0000313" key="3">
    <source>
        <dbReference type="Proteomes" id="UP001611263"/>
    </source>
</evidence>
<dbReference type="RefSeq" id="WP_051158250.1">
    <property type="nucleotide sequence ID" value="NZ_JBIRUQ010000013.1"/>
</dbReference>
<name>A0ABW7TVL8_9NOCA</name>
<reference evidence="2 3" key="1">
    <citation type="submission" date="2024-10" db="EMBL/GenBank/DDBJ databases">
        <title>The Natural Products Discovery Center: Release of the First 8490 Sequenced Strains for Exploring Actinobacteria Biosynthetic Diversity.</title>
        <authorList>
            <person name="Kalkreuter E."/>
            <person name="Kautsar S.A."/>
            <person name="Yang D."/>
            <person name="Bader C.D."/>
            <person name="Teijaro C.N."/>
            <person name="Fluegel L."/>
            <person name="Davis C.M."/>
            <person name="Simpson J.R."/>
            <person name="Lauterbach L."/>
            <person name="Steele A.D."/>
            <person name="Gui C."/>
            <person name="Meng S."/>
            <person name="Li G."/>
            <person name="Viehrig K."/>
            <person name="Ye F."/>
            <person name="Su P."/>
            <person name="Kiefer A.F."/>
            <person name="Nichols A."/>
            <person name="Cepeda A.J."/>
            <person name="Yan W."/>
            <person name="Fan B."/>
            <person name="Jiang Y."/>
            <person name="Adhikari A."/>
            <person name="Zheng C.-J."/>
            <person name="Schuster L."/>
            <person name="Cowan T.M."/>
            <person name="Smanski M.J."/>
            <person name="Chevrette M.G."/>
            <person name="De Carvalho L.P.S."/>
            <person name="Shen B."/>
        </authorList>
    </citation>
    <scope>NUCLEOTIDE SEQUENCE [LARGE SCALE GENOMIC DNA]</scope>
    <source>
        <strain evidence="2 3">NPDC020568</strain>
    </source>
</reference>
<dbReference type="SUPFAM" id="SSF53474">
    <property type="entry name" value="alpha/beta-Hydrolases"/>
    <property type="match status" value="1"/>
</dbReference>
<keyword evidence="3" id="KW-1185">Reference proteome</keyword>
<proteinExistence type="predicted"/>
<dbReference type="Gene3D" id="3.40.50.1820">
    <property type="entry name" value="alpha/beta hydrolase"/>
    <property type="match status" value="1"/>
</dbReference>
<dbReference type="Pfam" id="PF00561">
    <property type="entry name" value="Abhydrolase_1"/>
    <property type="match status" value="1"/>
</dbReference>
<keyword evidence="2" id="KW-0378">Hydrolase</keyword>